<accession>A0A3M8SQJ9</accession>
<name>A0A3M8SQJ9_9GAMM</name>
<dbReference type="AlphaFoldDB" id="A0A3M8SQJ9"/>
<keyword evidence="2" id="KW-1185">Reference proteome</keyword>
<sequence>MPLWYANVAWAKQLLVRSFGLAEPQDILSGERHFQAIPNTCWFVRPHGIGVDIFKSPDVGGIDLDFDKPDPDERRLALFIERQVNDGQLSHAGYRQLVDDEKLLRQAISVALNGP</sequence>
<dbReference type="EMBL" id="RIBS01000004">
    <property type="protein sequence ID" value="RNF83591.1"/>
    <property type="molecule type" value="Genomic_DNA"/>
</dbReference>
<evidence type="ECO:0000313" key="1">
    <source>
        <dbReference type="EMBL" id="RNF83591.1"/>
    </source>
</evidence>
<reference evidence="1 2" key="1">
    <citation type="submission" date="2018-11" db="EMBL/GenBank/DDBJ databases">
        <title>Lysobacter cryohumiis sp. nov., isolated from soil in the Tianshan Mountains, Xinjiang, China.</title>
        <authorList>
            <person name="Luo Y."/>
            <person name="Sheng H."/>
        </authorList>
    </citation>
    <scope>NUCLEOTIDE SEQUENCE [LARGE SCALE GENOMIC DNA]</scope>
    <source>
        <strain evidence="1 2">ZS60</strain>
    </source>
</reference>
<dbReference type="Proteomes" id="UP000267049">
    <property type="component" value="Unassembled WGS sequence"/>
</dbReference>
<organism evidence="1 2">
    <name type="scientific">Montanilutibacter psychrotolerans</name>
    <dbReference type="NCBI Taxonomy" id="1327343"/>
    <lineage>
        <taxon>Bacteria</taxon>
        <taxon>Pseudomonadati</taxon>
        <taxon>Pseudomonadota</taxon>
        <taxon>Gammaproteobacteria</taxon>
        <taxon>Lysobacterales</taxon>
        <taxon>Lysobacteraceae</taxon>
        <taxon>Montanilutibacter</taxon>
    </lineage>
</organism>
<gene>
    <name evidence="1" type="ORF">EER27_09360</name>
</gene>
<protein>
    <submittedName>
        <fullName evidence="1">Uncharacterized protein</fullName>
    </submittedName>
</protein>
<proteinExistence type="predicted"/>
<comment type="caution">
    <text evidence="1">The sequence shown here is derived from an EMBL/GenBank/DDBJ whole genome shotgun (WGS) entry which is preliminary data.</text>
</comment>
<dbReference type="OrthoDB" id="9180115at2"/>
<evidence type="ECO:0000313" key="2">
    <source>
        <dbReference type="Proteomes" id="UP000267049"/>
    </source>
</evidence>